<reference evidence="2" key="1">
    <citation type="submission" date="2021-01" db="EMBL/GenBank/DDBJ databases">
        <authorList>
            <person name="Corre E."/>
            <person name="Pelletier E."/>
            <person name="Niang G."/>
            <person name="Scheremetjew M."/>
            <person name="Finn R."/>
            <person name="Kale V."/>
            <person name="Holt S."/>
            <person name="Cochrane G."/>
            <person name="Meng A."/>
            <person name="Brown T."/>
            <person name="Cohen L."/>
        </authorList>
    </citation>
    <scope>NUCLEOTIDE SEQUENCE</scope>
    <source>
        <strain evidence="2">PLY429</strain>
    </source>
</reference>
<protein>
    <submittedName>
        <fullName evidence="2">Uncharacterized protein</fullName>
    </submittedName>
</protein>
<feature type="compositionally biased region" description="Basic and acidic residues" evidence="1">
    <location>
        <begin position="74"/>
        <end position="84"/>
    </location>
</feature>
<accession>A0A7S1T331</accession>
<feature type="region of interest" description="Disordered" evidence="1">
    <location>
        <begin position="45"/>
        <end position="84"/>
    </location>
</feature>
<dbReference type="EMBL" id="HBGG01035531">
    <property type="protein sequence ID" value="CAD9216341.1"/>
    <property type="molecule type" value="Transcribed_RNA"/>
</dbReference>
<proteinExistence type="predicted"/>
<sequence>MDNDCGGDAERVKKRIRKSGSSAVGSSGARADQEAFLDRLENVATKMMGGSPSQGGGSQHTFEQQQEAHNARVQQEKASAEANEAKTRSLACMFGLGDPDLKAKSKEIMMKRMESGYFD</sequence>
<evidence type="ECO:0000313" key="2">
    <source>
        <dbReference type="EMBL" id="CAD9216341.1"/>
    </source>
</evidence>
<name>A0A7S1T331_9CHLO</name>
<feature type="compositionally biased region" description="Polar residues" evidence="1">
    <location>
        <begin position="60"/>
        <end position="73"/>
    </location>
</feature>
<organism evidence="2">
    <name type="scientific">Tetraselmis chuii</name>
    <dbReference type="NCBI Taxonomy" id="63592"/>
    <lineage>
        <taxon>Eukaryota</taxon>
        <taxon>Viridiplantae</taxon>
        <taxon>Chlorophyta</taxon>
        <taxon>core chlorophytes</taxon>
        <taxon>Chlorodendrophyceae</taxon>
        <taxon>Chlorodendrales</taxon>
        <taxon>Chlorodendraceae</taxon>
        <taxon>Tetraselmis</taxon>
    </lineage>
</organism>
<evidence type="ECO:0000256" key="1">
    <source>
        <dbReference type="SAM" id="MobiDB-lite"/>
    </source>
</evidence>
<gene>
    <name evidence="2" type="ORF">TCHU04912_LOCUS18581</name>
</gene>
<feature type="compositionally biased region" description="Low complexity" evidence="1">
    <location>
        <begin position="19"/>
        <end position="30"/>
    </location>
</feature>
<feature type="region of interest" description="Disordered" evidence="1">
    <location>
        <begin position="1"/>
        <end position="32"/>
    </location>
</feature>
<dbReference type="AlphaFoldDB" id="A0A7S1T331"/>